<dbReference type="eggNOG" id="COG2227">
    <property type="taxonomic scope" value="Bacteria"/>
</dbReference>
<dbReference type="STRING" id="269796.Rru_A2123"/>
<dbReference type="SUPFAM" id="SSF53335">
    <property type="entry name" value="S-adenosyl-L-methionine-dependent methyltransferases"/>
    <property type="match status" value="1"/>
</dbReference>
<sequence>MSPVINHPVLGPAAPSLGWVPAPRYWLRRQRVLDHMRTLERGRLLEIGCGGGALLADLSRLGFDCRALETSPAARVVARAMNADTEGDKIVETAPADWRGSFDVVAAFEVLEHIDDDVGALRDWRDWLVDGGHILISVPADPRKFNAADEWAGHFRRYDKEDLHKVLKQAGFSVVSSETYGYPLANFLEYFRASAHQLMRKQWAHRSRDDATAQSGVNRSLDSKVWPLYSSALGVRALRLADSLQKRFRDNGRGNGLLVIGRRI</sequence>
<dbReference type="Pfam" id="PF13489">
    <property type="entry name" value="Methyltransf_23"/>
    <property type="match status" value="1"/>
</dbReference>
<proteinExistence type="predicted"/>
<dbReference type="PhylomeDB" id="Q2RSH2"/>
<dbReference type="CDD" id="cd02440">
    <property type="entry name" value="AdoMet_MTases"/>
    <property type="match status" value="1"/>
</dbReference>
<dbReference type="HOGENOM" id="CLU_093791_0_0_5"/>
<dbReference type="Gene3D" id="3.40.50.150">
    <property type="entry name" value="Vaccinia Virus protein VP39"/>
    <property type="match status" value="1"/>
</dbReference>
<dbReference type="PANTHER" id="PTHR43861">
    <property type="entry name" value="TRANS-ACONITATE 2-METHYLTRANSFERASE-RELATED"/>
    <property type="match status" value="1"/>
</dbReference>
<evidence type="ECO:0000313" key="2">
    <source>
        <dbReference type="Proteomes" id="UP000001929"/>
    </source>
</evidence>
<gene>
    <name evidence="1" type="ordered locus">Rru_A2123</name>
</gene>
<dbReference type="Proteomes" id="UP000001929">
    <property type="component" value="Chromosome"/>
</dbReference>
<evidence type="ECO:0000313" key="1">
    <source>
        <dbReference type="EMBL" id="ABC22923.1"/>
    </source>
</evidence>
<name>Q2RSH2_RHORT</name>
<protein>
    <recommendedName>
        <fullName evidence="3">Methyltransferase type 12</fullName>
    </recommendedName>
</protein>
<dbReference type="RefSeq" id="WP_011389972.1">
    <property type="nucleotide sequence ID" value="NC_007643.1"/>
</dbReference>
<keyword evidence="2" id="KW-1185">Reference proteome</keyword>
<organism evidence="1 2">
    <name type="scientific">Rhodospirillum rubrum (strain ATCC 11170 / ATH 1.1.1 / DSM 467 / LMG 4362 / NCIMB 8255 / S1)</name>
    <dbReference type="NCBI Taxonomy" id="269796"/>
    <lineage>
        <taxon>Bacteria</taxon>
        <taxon>Pseudomonadati</taxon>
        <taxon>Pseudomonadota</taxon>
        <taxon>Alphaproteobacteria</taxon>
        <taxon>Rhodospirillales</taxon>
        <taxon>Rhodospirillaceae</taxon>
        <taxon>Rhodospirillum</taxon>
    </lineage>
</organism>
<dbReference type="InterPro" id="IPR029063">
    <property type="entry name" value="SAM-dependent_MTases_sf"/>
</dbReference>
<dbReference type="PATRIC" id="fig|269796.9.peg.2214"/>
<reference evidence="1 2" key="1">
    <citation type="journal article" date="2011" name="Stand. Genomic Sci.">
        <title>Complete genome sequence of Rhodospirillum rubrum type strain (S1).</title>
        <authorList>
            <person name="Munk A.C."/>
            <person name="Copeland A."/>
            <person name="Lucas S."/>
            <person name="Lapidus A."/>
            <person name="Del Rio T.G."/>
            <person name="Barry K."/>
            <person name="Detter J.C."/>
            <person name="Hammon N."/>
            <person name="Israni S."/>
            <person name="Pitluck S."/>
            <person name="Brettin T."/>
            <person name="Bruce D."/>
            <person name="Han C."/>
            <person name="Tapia R."/>
            <person name="Gilna P."/>
            <person name="Schmutz J."/>
            <person name="Larimer F."/>
            <person name="Land M."/>
            <person name="Kyrpides N.C."/>
            <person name="Mavromatis K."/>
            <person name="Richardson P."/>
            <person name="Rohde M."/>
            <person name="Goker M."/>
            <person name="Klenk H.P."/>
            <person name="Zhang Y."/>
            <person name="Roberts G.P."/>
            <person name="Reslewic S."/>
            <person name="Schwartz D.C."/>
        </authorList>
    </citation>
    <scope>NUCLEOTIDE SEQUENCE [LARGE SCALE GENOMIC DNA]</scope>
    <source>
        <strain evidence="2">ATCC 11170 / ATH 1.1.1 / DSM 467 / LMG 4362 / NCIMB 8255 / S1</strain>
    </source>
</reference>
<dbReference type="EMBL" id="CP000230">
    <property type="protein sequence ID" value="ABC22923.1"/>
    <property type="molecule type" value="Genomic_DNA"/>
</dbReference>
<evidence type="ECO:0008006" key="3">
    <source>
        <dbReference type="Google" id="ProtNLM"/>
    </source>
</evidence>
<accession>Q2RSH2</accession>
<dbReference type="KEGG" id="rru:Rru_A2123"/>
<dbReference type="EnsemblBacteria" id="ABC22923">
    <property type="protein sequence ID" value="ABC22923"/>
    <property type="gene ID" value="Rru_A2123"/>
</dbReference>
<dbReference type="AlphaFoldDB" id="Q2RSH2"/>